<evidence type="ECO:0000313" key="3">
    <source>
        <dbReference type="Proteomes" id="UP001057291"/>
    </source>
</evidence>
<dbReference type="EMBL" id="BOQE01000001">
    <property type="protein sequence ID" value="GIM45313.1"/>
    <property type="molecule type" value="Genomic_DNA"/>
</dbReference>
<name>A0AAV4LCD2_9BACL</name>
<protein>
    <submittedName>
        <fullName evidence="2">Uncharacterized protein</fullName>
    </submittedName>
</protein>
<sequence length="73" mass="7631">MLITVDYTDAFPDELANSEDNNHDEGTGKESDGSRDAGMGADSGTMGNDDQGMAMGGDKGDIDHTGDLNQVYS</sequence>
<keyword evidence="3" id="KW-1185">Reference proteome</keyword>
<comment type="caution">
    <text evidence="2">The sequence shown here is derived from an EMBL/GenBank/DDBJ whole genome shotgun (WGS) entry which is preliminary data.</text>
</comment>
<feature type="region of interest" description="Disordered" evidence="1">
    <location>
        <begin position="1"/>
        <end position="73"/>
    </location>
</feature>
<evidence type="ECO:0000256" key="1">
    <source>
        <dbReference type="SAM" id="MobiDB-lite"/>
    </source>
</evidence>
<gene>
    <name evidence="2" type="ORF">DNHGIG_08620</name>
</gene>
<feature type="compositionally biased region" description="Basic and acidic residues" evidence="1">
    <location>
        <begin position="20"/>
        <end position="35"/>
    </location>
</feature>
<evidence type="ECO:0000313" key="2">
    <source>
        <dbReference type="EMBL" id="GIM45313.1"/>
    </source>
</evidence>
<organism evidence="2 3">
    <name type="scientific">Collibacillus ludicampi</name>
    <dbReference type="NCBI Taxonomy" id="2771369"/>
    <lineage>
        <taxon>Bacteria</taxon>
        <taxon>Bacillati</taxon>
        <taxon>Bacillota</taxon>
        <taxon>Bacilli</taxon>
        <taxon>Bacillales</taxon>
        <taxon>Alicyclobacillaceae</taxon>
        <taxon>Collibacillus</taxon>
    </lineage>
</organism>
<dbReference type="Proteomes" id="UP001057291">
    <property type="component" value="Unassembled WGS sequence"/>
</dbReference>
<proteinExistence type="predicted"/>
<accession>A0AAV4LCD2</accession>
<dbReference type="AlphaFoldDB" id="A0AAV4LCD2"/>
<dbReference type="RefSeq" id="WP_282198528.1">
    <property type="nucleotide sequence ID" value="NZ_BOQE01000001.1"/>
</dbReference>
<reference evidence="2" key="1">
    <citation type="journal article" date="2023" name="Int. J. Syst. Evol. Microbiol.">
        <title>Collibacillus ludicampi gen. nov., sp. nov., a new soil bacterium of the family Alicyclobacillaceae.</title>
        <authorList>
            <person name="Jojima T."/>
            <person name="Ioku Y."/>
            <person name="Fukuta Y."/>
            <person name="Shirasaka N."/>
            <person name="Matsumura Y."/>
            <person name="Mori M."/>
        </authorList>
    </citation>
    <scope>NUCLEOTIDE SEQUENCE</scope>
    <source>
        <strain evidence="2">TP075</strain>
    </source>
</reference>